<reference evidence="3 4" key="1">
    <citation type="journal article" date="1979" name="Int. J. Syst. Evol. Microbiol.">
        <title>Bacillus globisporus subsp. marinus subsp. nov.</title>
        <authorList>
            <person name="Liu H."/>
        </authorList>
    </citation>
    <scope>NUCLEOTIDE SEQUENCE [LARGE SCALE GENOMIC DNA]</scope>
    <source>
        <strain evidence="3 4">DSM 1297</strain>
    </source>
</reference>
<protein>
    <submittedName>
        <fullName evidence="3">Tyrosine-type recombinase/integrase</fullName>
    </submittedName>
</protein>
<keyword evidence="4" id="KW-1185">Reference proteome</keyword>
<evidence type="ECO:0000256" key="1">
    <source>
        <dbReference type="ARBA" id="ARBA00023172"/>
    </source>
</evidence>
<gene>
    <name evidence="3" type="ORF">AB1471_05300</name>
</gene>
<dbReference type="Gene3D" id="1.10.443.10">
    <property type="entry name" value="Intergrase catalytic core"/>
    <property type="match status" value="1"/>
</dbReference>
<evidence type="ECO:0000259" key="2">
    <source>
        <dbReference type="Pfam" id="PF00589"/>
    </source>
</evidence>
<accession>A0ABV3Q282</accession>
<keyword evidence="1" id="KW-0233">DNA recombination</keyword>
<sequence length="108" mass="12270">MASLLLRTGMRKGEILALTWGDINMGEKTITISRSRSSHGVKSLTKSSVLQILFVFEKLNKLWARIVLTHPPPLHYSLKHPFQFIRRIIHDNGPTVCACKRNHQAPIT</sequence>
<dbReference type="Pfam" id="PF00589">
    <property type="entry name" value="Phage_integrase"/>
    <property type="match status" value="1"/>
</dbReference>
<dbReference type="InterPro" id="IPR013762">
    <property type="entry name" value="Integrase-like_cat_sf"/>
</dbReference>
<dbReference type="InterPro" id="IPR011010">
    <property type="entry name" value="DNA_brk_join_enz"/>
</dbReference>
<dbReference type="InterPro" id="IPR002104">
    <property type="entry name" value="Integrase_catalytic"/>
</dbReference>
<dbReference type="EMBL" id="JBFMIA010000003">
    <property type="protein sequence ID" value="MEW9501216.1"/>
    <property type="molecule type" value="Genomic_DNA"/>
</dbReference>
<evidence type="ECO:0000313" key="3">
    <source>
        <dbReference type="EMBL" id="MEW9501216.1"/>
    </source>
</evidence>
<comment type="caution">
    <text evidence="3">The sequence shown here is derived from an EMBL/GenBank/DDBJ whole genome shotgun (WGS) entry which is preliminary data.</text>
</comment>
<feature type="domain" description="Tyr recombinase" evidence="2">
    <location>
        <begin position="2"/>
        <end position="43"/>
    </location>
</feature>
<organism evidence="3 4">
    <name type="scientific">Jeotgalibacillus marinus</name>
    <dbReference type="NCBI Taxonomy" id="86667"/>
    <lineage>
        <taxon>Bacteria</taxon>
        <taxon>Bacillati</taxon>
        <taxon>Bacillota</taxon>
        <taxon>Bacilli</taxon>
        <taxon>Bacillales</taxon>
        <taxon>Caryophanaceae</taxon>
        <taxon>Jeotgalibacillus</taxon>
    </lineage>
</organism>
<dbReference type="SUPFAM" id="SSF56349">
    <property type="entry name" value="DNA breaking-rejoining enzymes"/>
    <property type="match status" value="1"/>
</dbReference>
<evidence type="ECO:0000313" key="4">
    <source>
        <dbReference type="Proteomes" id="UP001556040"/>
    </source>
</evidence>
<proteinExistence type="predicted"/>
<name>A0ABV3Q282_9BACL</name>
<dbReference type="Proteomes" id="UP001556040">
    <property type="component" value="Unassembled WGS sequence"/>
</dbReference>